<protein>
    <recommendedName>
        <fullName evidence="1">DUF1308 domain-containing protein</fullName>
    </recommendedName>
</protein>
<dbReference type="Proteomes" id="UP000289600">
    <property type="component" value="Segment"/>
</dbReference>
<proteinExistence type="predicted"/>
<dbReference type="EMBL" id="MG807320">
    <property type="protein sequence ID" value="AVL94645.1"/>
    <property type="molecule type" value="Genomic_DNA"/>
</dbReference>
<evidence type="ECO:0000259" key="1">
    <source>
        <dbReference type="Pfam" id="PF07000"/>
    </source>
</evidence>
<dbReference type="InterPro" id="IPR010733">
    <property type="entry name" value="DUF1308"/>
</dbReference>
<gene>
    <name evidence="2" type="ORF">mc_259</name>
</gene>
<dbReference type="Pfam" id="PF07000">
    <property type="entry name" value="DUF1308"/>
    <property type="match status" value="1"/>
</dbReference>
<sequence length="339" mass="39901">MEINNWTNLISKVSVETRNIFKNLLNDINVFLNSCKFDKDFNSDQIKSNHKQKYDYFKTLYEQLVIEPDVTQYSTKIPYLNARGEVIINMTSAGKWIQFHTRDAKINFVDEEKTILDDKPLSIFLNKMDELISEYKYFGKKPMVYYKFKNLPDSDIVEYMKSFDVIAIQYNQTTPPYDYPSTFSQKLLLDQAIILTICSNLSSGLSTSYYQITKENINPQMVLENKKEIDDYLRDKELLVTESVYQQSLTKMKFTAGEQENKRFEELLEIIKIVPDCKNERFVKMKTRDNELICISVAEREGATIVTNNKHVYKKIELYHNEIPCKLFMSVQLTETKYA</sequence>
<organism evidence="2 3">
    <name type="scientific">Moumouvirus australiensis</name>
    <dbReference type="NCBI Taxonomy" id="2109587"/>
    <lineage>
        <taxon>Viruses</taxon>
        <taxon>Varidnaviria</taxon>
        <taxon>Bamfordvirae</taxon>
        <taxon>Nucleocytoviricota</taxon>
        <taxon>Megaviricetes</taxon>
        <taxon>Imitervirales</taxon>
        <taxon>Mimiviridae</taxon>
        <taxon>Megamimivirinae</taxon>
        <taxon>Moumouvirus</taxon>
        <taxon>Moumouvirus australiense</taxon>
    </lineage>
</organism>
<evidence type="ECO:0000313" key="2">
    <source>
        <dbReference type="EMBL" id="AVL94645.1"/>
    </source>
</evidence>
<feature type="domain" description="DUF1308" evidence="1">
    <location>
        <begin position="189"/>
        <end position="337"/>
    </location>
</feature>
<evidence type="ECO:0000313" key="3">
    <source>
        <dbReference type="Proteomes" id="UP000289600"/>
    </source>
</evidence>
<name>A0A2P1EL97_9VIRU</name>
<accession>A0A2P1EL97</accession>
<keyword evidence="3" id="KW-1185">Reference proteome</keyword>
<reference evidence="3" key="1">
    <citation type="submission" date="2018-01" db="EMBL/GenBank/DDBJ databases">
        <title>Testimony of 'menage a trois' revealed by the proteome of Megavirus virophage.</title>
        <authorList>
            <person name="Jeudy S."/>
            <person name="Bertaux L."/>
            <person name="Alempic J.-M."/>
            <person name="Lartigue A."/>
            <person name="Legendre M."/>
            <person name="Philippe N."/>
            <person name="Beucher L."/>
            <person name="Biondi E."/>
            <person name="Juul S."/>
            <person name="Turner D."/>
            <person name="Coute Y."/>
            <person name="Claverie J.-M."/>
            <person name="Abergel C."/>
        </authorList>
    </citation>
    <scope>NUCLEOTIDE SEQUENCE [LARGE SCALE GENOMIC DNA]</scope>
</reference>